<dbReference type="InterPro" id="IPR003594">
    <property type="entry name" value="HATPase_dom"/>
</dbReference>
<keyword evidence="4" id="KW-0808">Transferase</keyword>
<dbReference type="EC" id="2.7.13.3" evidence="2"/>
<dbReference type="CDD" id="cd16917">
    <property type="entry name" value="HATPase_UhpB-NarQ-NarX-like"/>
    <property type="match status" value="1"/>
</dbReference>
<organism evidence="12 13">
    <name type="scientific">Streptomyces sulfonofaciens</name>
    <dbReference type="NCBI Taxonomy" id="68272"/>
    <lineage>
        <taxon>Bacteria</taxon>
        <taxon>Bacillati</taxon>
        <taxon>Actinomycetota</taxon>
        <taxon>Actinomycetes</taxon>
        <taxon>Kitasatosporales</taxon>
        <taxon>Streptomycetaceae</taxon>
        <taxon>Streptomyces</taxon>
    </lineage>
</organism>
<evidence type="ECO:0000256" key="9">
    <source>
        <dbReference type="SAM" id="Phobius"/>
    </source>
</evidence>
<dbReference type="Gene3D" id="1.20.5.1930">
    <property type="match status" value="1"/>
</dbReference>
<name>A0A919GH02_9ACTN</name>
<proteinExistence type="predicted"/>
<keyword evidence="5" id="KW-0547">Nucleotide-binding</keyword>
<evidence type="ECO:0000259" key="11">
    <source>
        <dbReference type="Pfam" id="PF07730"/>
    </source>
</evidence>
<evidence type="ECO:0000256" key="5">
    <source>
        <dbReference type="ARBA" id="ARBA00022741"/>
    </source>
</evidence>
<evidence type="ECO:0000256" key="1">
    <source>
        <dbReference type="ARBA" id="ARBA00000085"/>
    </source>
</evidence>
<evidence type="ECO:0000313" key="12">
    <source>
        <dbReference type="EMBL" id="GHH84349.1"/>
    </source>
</evidence>
<dbReference type="EMBL" id="BNCD01000015">
    <property type="protein sequence ID" value="GHH84349.1"/>
    <property type="molecule type" value="Genomic_DNA"/>
</dbReference>
<evidence type="ECO:0000256" key="4">
    <source>
        <dbReference type="ARBA" id="ARBA00022679"/>
    </source>
</evidence>
<feature type="domain" description="Signal transduction histidine kinase subgroup 3 dimerisation and phosphoacceptor" evidence="11">
    <location>
        <begin position="193"/>
        <end position="257"/>
    </location>
</feature>
<keyword evidence="9" id="KW-1133">Transmembrane helix</keyword>
<keyword evidence="13" id="KW-1185">Reference proteome</keyword>
<dbReference type="GO" id="GO:0000155">
    <property type="term" value="F:phosphorelay sensor kinase activity"/>
    <property type="evidence" value="ECO:0007669"/>
    <property type="project" value="InterPro"/>
</dbReference>
<dbReference type="Proteomes" id="UP000603708">
    <property type="component" value="Unassembled WGS sequence"/>
</dbReference>
<evidence type="ECO:0000256" key="3">
    <source>
        <dbReference type="ARBA" id="ARBA00022553"/>
    </source>
</evidence>
<dbReference type="PANTHER" id="PTHR24421:SF10">
    <property type="entry name" value="NITRATE_NITRITE SENSOR PROTEIN NARQ"/>
    <property type="match status" value="1"/>
</dbReference>
<dbReference type="Pfam" id="PF02518">
    <property type="entry name" value="HATPase_c"/>
    <property type="match status" value="1"/>
</dbReference>
<dbReference type="InterPro" id="IPR036890">
    <property type="entry name" value="HATPase_C_sf"/>
</dbReference>
<evidence type="ECO:0000256" key="8">
    <source>
        <dbReference type="ARBA" id="ARBA00023012"/>
    </source>
</evidence>
<accession>A0A919GH02</accession>
<dbReference type="Gene3D" id="3.30.565.10">
    <property type="entry name" value="Histidine kinase-like ATPase, C-terminal domain"/>
    <property type="match status" value="1"/>
</dbReference>
<feature type="transmembrane region" description="Helical" evidence="9">
    <location>
        <begin position="95"/>
        <end position="121"/>
    </location>
</feature>
<keyword evidence="9" id="KW-0812">Transmembrane</keyword>
<reference evidence="12" key="1">
    <citation type="journal article" date="2014" name="Int. J. Syst. Evol. Microbiol.">
        <title>Complete genome sequence of Corynebacterium casei LMG S-19264T (=DSM 44701T), isolated from a smear-ripened cheese.</title>
        <authorList>
            <consortium name="US DOE Joint Genome Institute (JGI-PGF)"/>
            <person name="Walter F."/>
            <person name="Albersmeier A."/>
            <person name="Kalinowski J."/>
            <person name="Ruckert C."/>
        </authorList>
    </citation>
    <scope>NUCLEOTIDE SEQUENCE</scope>
    <source>
        <strain evidence="12">JCM 5069</strain>
    </source>
</reference>
<evidence type="ECO:0000256" key="6">
    <source>
        <dbReference type="ARBA" id="ARBA00022777"/>
    </source>
</evidence>
<dbReference type="InterPro" id="IPR050482">
    <property type="entry name" value="Sensor_HK_TwoCompSys"/>
</dbReference>
<evidence type="ECO:0000259" key="10">
    <source>
        <dbReference type="Pfam" id="PF02518"/>
    </source>
</evidence>
<comment type="caution">
    <text evidence="12">The sequence shown here is derived from an EMBL/GenBank/DDBJ whole genome shotgun (WGS) entry which is preliminary data.</text>
</comment>
<feature type="domain" description="Histidine kinase/HSP90-like ATPase" evidence="10">
    <location>
        <begin position="298"/>
        <end position="378"/>
    </location>
</feature>
<keyword evidence="9" id="KW-0472">Membrane</keyword>
<sequence>MDAEERNGFRLAIGIVLGAVTAVVEFAFTLLSGLVLLLVQAWPLGRQAVLRSVGSAGRWLAERERARLSAWLRIKCSSAYTDERALTYLAWRWPLGLLGAVVLLCALIGGGYSLSFIIGWLVTDVRHPLDLVVASAAGLLLLFMAMQGAIGVGTLERRLARRFLGPSQQDELRRRIEQLFTSRAGIVEAVHEERRRIERDLHDGVQQRLVALGMLLGRALRSQDRKHMDELLGQAHQQSRQALTELREVAWRVYPTALDEAGLRAAVETVAERSAVRVDLDFKVREEPRGPVAAVAYFVVSEAVTNTVKHAQATRIRVMIEGQKDGSLLVCVEDDGSGGADPRGSGLIGLARRVAALDGHFDVSSPGGGPTVIRAELPCG</sequence>
<dbReference type="GO" id="GO:0005524">
    <property type="term" value="F:ATP binding"/>
    <property type="evidence" value="ECO:0007669"/>
    <property type="project" value="UniProtKB-KW"/>
</dbReference>
<keyword evidence="8" id="KW-0902">Two-component regulatory system</keyword>
<feature type="transmembrane region" description="Helical" evidence="9">
    <location>
        <begin position="133"/>
        <end position="155"/>
    </location>
</feature>
<dbReference type="AlphaFoldDB" id="A0A919GH02"/>
<dbReference type="PANTHER" id="PTHR24421">
    <property type="entry name" value="NITRATE/NITRITE SENSOR PROTEIN NARX-RELATED"/>
    <property type="match status" value="1"/>
</dbReference>
<dbReference type="InterPro" id="IPR011712">
    <property type="entry name" value="Sig_transdc_His_kin_sub3_dim/P"/>
</dbReference>
<feature type="transmembrane region" description="Helical" evidence="9">
    <location>
        <begin position="12"/>
        <end position="39"/>
    </location>
</feature>
<evidence type="ECO:0000256" key="2">
    <source>
        <dbReference type="ARBA" id="ARBA00012438"/>
    </source>
</evidence>
<dbReference type="Pfam" id="PF07730">
    <property type="entry name" value="HisKA_3"/>
    <property type="match status" value="1"/>
</dbReference>
<gene>
    <name evidence="12" type="ORF">GCM10018793_48490</name>
</gene>
<dbReference type="RefSeq" id="WP_229924878.1">
    <property type="nucleotide sequence ID" value="NZ_BNCD01000015.1"/>
</dbReference>
<dbReference type="SUPFAM" id="SSF55874">
    <property type="entry name" value="ATPase domain of HSP90 chaperone/DNA topoisomerase II/histidine kinase"/>
    <property type="match status" value="1"/>
</dbReference>
<reference evidence="12" key="2">
    <citation type="submission" date="2020-09" db="EMBL/GenBank/DDBJ databases">
        <authorList>
            <person name="Sun Q."/>
            <person name="Ohkuma M."/>
        </authorList>
    </citation>
    <scope>NUCLEOTIDE SEQUENCE</scope>
    <source>
        <strain evidence="12">JCM 5069</strain>
    </source>
</reference>
<protein>
    <recommendedName>
        <fullName evidence="2">histidine kinase</fullName>
        <ecNumber evidence="2">2.7.13.3</ecNumber>
    </recommendedName>
</protein>
<keyword evidence="7" id="KW-0067">ATP-binding</keyword>
<keyword evidence="6" id="KW-0418">Kinase</keyword>
<dbReference type="GO" id="GO:0016020">
    <property type="term" value="C:membrane"/>
    <property type="evidence" value="ECO:0007669"/>
    <property type="project" value="InterPro"/>
</dbReference>
<dbReference type="GO" id="GO:0046983">
    <property type="term" value="F:protein dimerization activity"/>
    <property type="evidence" value="ECO:0007669"/>
    <property type="project" value="InterPro"/>
</dbReference>
<evidence type="ECO:0000313" key="13">
    <source>
        <dbReference type="Proteomes" id="UP000603708"/>
    </source>
</evidence>
<keyword evidence="3" id="KW-0597">Phosphoprotein</keyword>
<evidence type="ECO:0000256" key="7">
    <source>
        <dbReference type="ARBA" id="ARBA00022840"/>
    </source>
</evidence>
<comment type="catalytic activity">
    <reaction evidence="1">
        <text>ATP + protein L-histidine = ADP + protein N-phospho-L-histidine.</text>
        <dbReference type="EC" id="2.7.13.3"/>
    </reaction>
</comment>